<evidence type="ECO:0000313" key="3">
    <source>
        <dbReference type="EMBL" id="PVH96937.1"/>
    </source>
</evidence>
<feature type="domain" description="GST N-terminal" evidence="2">
    <location>
        <begin position="2"/>
        <end position="81"/>
    </location>
</feature>
<protein>
    <recommendedName>
        <fullName evidence="2">GST N-terminal domain-containing protein</fullName>
    </recommendedName>
</protein>
<dbReference type="Pfam" id="PF13409">
    <property type="entry name" value="GST_N_2"/>
    <property type="match status" value="1"/>
</dbReference>
<dbReference type="PROSITE" id="PS50404">
    <property type="entry name" value="GST_NTER"/>
    <property type="match status" value="1"/>
</dbReference>
<evidence type="ECO:0000256" key="1">
    <source>
        <dbReference type="ARBA" id="ARBA00007409"/>
    </source>
</evidence>
<dbReference type="InterPro" id="IPR036249">
    <property type="entry name" value="Thioredoxin-like_sf"/>
</dbReference>
<keyword evidence="4" id="KW-1185">Reference proteome</keyword>
<dbReference type="InterPro" id="IPR036282">
    <property type="entry name" value="Glutathione-S-Trfase_C_sf"/>
</dbReference>
<dbReference type="PANTHER" id="PTHR44051:SF8">
    <property type="entry name" value="GLUTATHIONE S-TRANSFERASE GSTA"/>
    <property type="match status" value="1"/>
</dbReference>
<dbReference type="STRING" id="97972.A0A2V1DFN4"/>
<sequence>MTSEVHIYMCRGSCSFASHILLREAGVPFTHDWINVKLGFPRDKLHLNPKGAVPIIILDGETITETPAILTAISQFVPSKQLLGRTNLEIVRSYEWMNWISGKLHGQAFAALFRPAWFVDSPDAHEIVQRKATAKIRECFEMIEGKLDGRKWGNGRGFEMDQNFPNYARLARGVAKRDSVVKAAEVEGIDVLVD</sequence>
<comment type="similarity">
    <text evidence="1">Belongs to the GST superfamily.</text>
</comment>
<proteinExistence type="inferred from homology"/>
<gene>
    <name evidence="3" type="ORF">DM02DRAFT_644487</name>
</gene>
<accession>A0A2V1DFN4</accession>
<dbReference type="Gene3D" id="1.20.1050.10">
    <property type="match status" value="1"/>
</dbReference>
<dbReference type="Gene3D" id="3.40.30.10">
    <property type="entry name" value="Glutaredoxin"/>
    <property type="match status" value="1"/>
</dbReference>
<organism evidence="3 4">
    <name type="scientific">Periconia macrospinosa</name>
    <dbReference type="NCBI Taxonomy" id="97972"/>
    <lineage>
        <taxon>Eukaryota</taxon>
        <taxon>Fungi</taxon>
        <taxon>Dikarya</taxon>
        <taxon>Ascomycota</taxon>
        <taxon>Pezizomycotina</taxon>
        <taxon>Dothideomycetes</taxon>
        <taxon>Pleosporomycetidae</taxon>
        <taxon>Pleosporales</taxon>
        <taxon>Massarineae</taxon>
        <taxon>Periconiaceae</taxon>
        <taxon>Periconia</taxon>
    </lineage>
</organism>
<dbReference type="EMBL" id="KZ805450">
    <property type="protein sequence ID" value="PVH96937.1"/>
    <property type="molecule type" value="Genomic_DNA"/>
</dbReference>
<dbReference type="SUPFAM" id="SSF47616">
    <property type="entry name" value="GST C-terminal domain-like"/>
    <property type="match status" value="1"/>
</dbReference>
<evidence type="ECO:0000313" key="4">
    <source>
        <dbReference type="Proteomes" id="UP000244855"/>
    </source>
</evidence>
<evidence type="ECO:0000259" key="2">
    <source>
        <dbReference type="PROSITE" id="PS50404"/>
    </source>
</evidence>
<dbReference type="InterPro" id="IPR004045">
    <property type="entry name" value="Glutathione_S-Trfase_N"/>
</dbReference>
<dbReference type="Proteomes" id="UP000244855">
    <property type="component" value="Unassembled WGS sequence"/>
</dbReference>
<dbReference type="OrthoDB" id="2309723at2759"/>
<name>A0A2V1DFN4_9PLEO</name>
<dbReference type="PANTHER" id="PTHR44051">
    <property type="entry name" value="GLUTATHIONE S-TRANSFERASE-RELATED"/>
    <property type="match status" value="1"/>
</dbReference>
<dbReference type="CDD" id="cd03057">
    <property type="entry name" value="GST_N_Beta"/>
    <property type="match status" value="1"/>
</dbReference>
<reference evidence="3 4" key="1">
    <citation type="journal article" date="2018" name="Sci. Rep.">
        <title>Comparative genomics provides insights into the lifestyle and reveals functional heterogeneity of dark septate endophytic fungi.</title>
        <authorList>
            <person name="Knapp D.G."/>
            <person name="Nemeth J.B."/>
            <person name="Barry K."/>
            <person name="Hainaut M."/>
            <person name="Henrissat B."/>
            <person name="Johnson J."/>
            <person name="Kuo A."/>
            <person name="Lim J.H.P."/>
            <person name="Lipzen A."/>
            <person name="Nolan M."/>
            <person name="Ohm R.A."/>
            <person name="Tamas L."/>
            <person name="Grigoriev I.V."/>
            <person name="Spatafora J.W."/>
            <person name="Nagy L.G."/>
            <person name="Kovacs G.M."/>
        </authorList>
    </citation>
    <scope>NUCLEOTIDE SEQUENCE [LARGE SCALE GENOMIC DNA]</scope>
    <source>
        <strain evidence="3 4">DSE2036</strain>
    </source>
</reference>
<dbReference type="AlphaFoldDB" id="A0A2V1DFN4"/>
<dbReference type="SUPFAM" id="SSF52833">
    <property type="entry name" value="Thioredoxin-like"/>
    <property type="match status" value="1"/>
</dbReference>